<keyword evidence="2" id="KW-1185">Reference proteome</keyword>
<name>A0ABV8A4A8_9DEIO</name>
<gene>
    <name evidence="1" type="ORF">ACFOPQ_04675</name>
</gene>
<reference evidence="2" key="1">
    <citation type="journal article" date="2019" name="Int. J. Syst. Evol. Microbiol.">
        <title>The Global Catalogue of Microorganisms (GCM) 10K type strain sequencing project: providing services to taxonomists for standard genome sequencing and annotation.</title>
        <authorList>
            <consortium name="The Broad Institute Genomics Platform"/>
            <consortium name="The Broad Institute Genome Sequencing Center for Infectious Disease"/>
            <person name="Wu L."/>
            <person name="Ma J."/>
        </authorList>
    </citation>
    <scope>NUCLEOTIDE SEQUENCE [LARGE SCALE GENOMIC DNA]</scope>
    <source>
        <strain evidence="2">CCTCC AB 2013263</strain>
    </source>
</reference>
<accession>A0ABV8A4A8</accession>
<dbReference type="RefSeq" id="WP_380076206.1">
    <property type="nucleotide sequence ID" value="NZ_JBHRZF010000044.1"/>
</dbReference>
<comment type="caution">
    <text evidence="1">The sequence shown here is derived from an EMBL/GenBank/DDBJ whole genome shotgun (WGS) entry which is preliminary data.</text>
</comment>
<proteinExistence type="predicted"/>
<sequence>MTEAQALEVWRVLEAFTQSMRRLGQCEITLGSEIADRETLKYVGPNLFQELETARTIMLGVLLNQNPVIREHLENLSDDEEYMRYWGRDFVAATGKDT</sequence>
<evidence type="ECO:0000313" key="1">
    <source>
        <dbReference type="EMBL" id="MFC3860056.1"/>
    </source>
</evidence>
<organism evidence="1 2">
    <name type="scientific">Deinococcus antarcticus</name>
    <dbReference type="NCBI Taxonomy" id="1298767"/>
    <lineage>
        <taxon>Bacteria</taxon>
        <taxon>Thermotogati</taxon>
        <taxon>Deinococcota</taxon>
        <taxon>Deinococci</taxon>
        <taxon>Deinococcales</taxon>
        <taxon>Deinococcaceae</taxon>
        <taxon>Deinococcus</taxon>
    </lineage>
</organism>
<dbReference type="Proteomes" id="UP001595748">
    <property type="component" value="Unassembled WGS sequence"/>
</dbReference>
<dbReference type="EMBL" id="JBHRZF010000044">
    <property type="protein sequence ID" value="MFC3860056.1"/>
    <property type="molecule type" value="Genomic_DNA"/>
</dbReference>
<protein>
    <submittedName>
        <fullName evidence="1">Uncharacterized protein</fullName>
    </submittedName>
</protein>
<evidence type="ECO:0000313" key="2">
    <source>
        <dbReference type="Proteomes" id="UP001595748"/>
    </source>
</evidence>